<dbReference type="PRINTS" id="PR00702">
    <property type="entry name" value="ACRIFLAVINRP"/>
</dbReference>
<keyword evidence="3" id="KW-1185">Reference proteome</keyword>
<dbReference type="PANTHER" id="PTHR32063:SF33">
    <property type="entry name" value="RND SUPERFAMILY EFFLUX PUMP PERMEASE COMPONENT"/>
    <property type="match status" value="1"/>
</dbReference>
<feature type="transmembrane region" description="Helical" evidence="1">
    <location>
        <begin position="968"/>
        <end position="985"/>
    </location>
</feature>
<feature type="transmembrane region" description="Helical" evidence="1">
    <location>
        <begin position="455"/>
        <end position="477"/>
    </location>
</feature>
<dbReference type="AlphaFoldDB" id="A0A5C6RU53"/>
<dbReference type="PANTHER" id="PTHR32063">
    <property type="match status" value="1"/>
</dbReference>
<evidence type="ECO:0000313" key="2">
    <source>
        <dbReference type="EMBL" id="TXB65753.1"/>
    </source>
</evidence>
<feature type="transmembrane region" description="Helical" evidence="1">
    <location>
        <begin position="386"/>
        <end position="408"/>
    </location>
</feature>
<dbReference type="Gene3D" id="3.30.70.1430">
    <property type="entry name" value="Multidrug efflux transporter AcrB pore domain"/>
    <property type="match status" value="2"/>
</dbReference>
<dbReference type="Pfam" id="PF00873">
    <property type="entry name" value="ACR_tran"/>
    <property type="match status" value="1"/>
</dbReference>
<feature type="transmembrane region" description="Helical" evidence="1">
    <location>
        <begin position="358"/>
        <end position="380"/>
    </location>
</feature>
<dbReference type="Gene3D" id="3.30.70.1320">
    <property type="entry name" value="Multidrug efflux transporter AcrB pore domain like"/>
    <property type="match status" value="1"/>
</dbReference>
<dbReference type="Gene3D" id="3.30.2090.10">
    <property type="entry name" value="Multidrug efflux transporter AcrB TolC docking domain, DN and DC subdomains"/>
    <property type="match status" value="2"/>
</dbReference>
<protein>
    <submittedName>
        <fullName evidence="2">Efflux RND transporter permease subunit</fullName>
    </submittedName>
</protein>
<keyword evidence="1" id="KW-1133">Transmembrane helix</keyword>
<name>A0A5C6RU53_9FLAO</name>
<dbReference type="SUPFAM" id="SSF82714">
    <property type="entry name" value="Multidrug efflux transporter AcrB TolC docking domain, DN and DC subdomains"/>
    <property type="match status" value="2"/>
</dbReference>
<dbReference type="RefSeq" id="WP_147098901.1">
    <property type="nucleotide sequence ID" value="NZ_VOOS01000002.1"/>
</dbReference>
<dbReference type="GO" id="GO:0042910">
    <property type="term" value="F:xenobiotic transmembrane transporter activity"/>
    <property type="evidence" value="ECO:0007669"/>
    <property type="project" value="TreeGrafter"/>
</dbReference>
<dbReference type="SUPFAM" id="SSF82693">
    <property type="entry name" value="Multidrug efflux transporter AcrB pore domain, PN1, PN2, PC1 and PC2 subdomains"/>
    <property type="match status" value="1"/>
</dbReference>
<keyword evidence="1" id="KW-0472">Membrane</keyword>
<accession>A0A5C6RU53</accession>
<dbReference type="InterPro" id="IPR027463">
    <property type="entry name" value="AcrB_DN_DC_subdom"/>
</dbReference>
<dbReference type="GO" id="GO:0005886">
    <property type="term" value="C:plasma membrane"/>
    <property type="evidence" value="ECO:0007669"/>
    <property type="project" value="TreeGrafter"/>
</dbReference>
<feature type="transmembrane region" description="Helical" evidence="1">
    <location>
        <begin position="919"/>
        <end position="941"/>
    </location>
</feature>
<feature type="transmembrane region" description="Helical" evidence="1">
    <location>
        <begin position="428"/>
        <end position="449"/>
    </location>
</feature>
<proteinExistence type="predicted"/>
<dbReference type="Proteomes" id="UP000321721">
    <property type="component" value="Unassembled WGS sequence"/>
</dbReference>
<dbReference type="InterPro" id="IPR001036">
    <property type="entry name" value="Acrflvin-R"/>
</dbReference>
<dbReference type="Gene3D" id="3.30.70.1440">
    <property type="entry name" value="Multidrug efflux transporter AcrB pore domain"/>
    <property type="match status" value="1"/>
</dbReference>
<dbReference type="Gene3D" id="1.20.1640.10">
    <property type="entry name" value="Multidrug efflux transporter AcrB transmembrane domain"/>
    <property type="match status" value="2"/>
</dbReference>
<feature type="transmembrane region" description="Helical" evidence="1">
    <location>
        <begin position="531"/>
        <end position="552"/>
    </location>
</feature>
<dbReference type="SUPFAM" id="SSF82866">
    <property type="entry name" value="Multidrug efflux transporter AcrB transmembrane domain"/>
    <property type="match status" value="2"/>
</dbReference>
<feature type="transmembrane region" description="Helical" evidence="1">
    <location>
        <begin position="868"/>
        <end position="887"/>
    </location>
</feature>
<feature type="transmembrane region" description="Helical" evidence="1">
    <location>
        <begin position="12"/>
        <end position="33"/>
    </location>
</feature>
<organism evidence="2 3">
    <name type="scientific">Vicingus serpentipes</name>
    <dbReference type="NCBI Taxonomy" id="1926625"/>
    <lineage>
        <taxon>Bacteria</taxon>
        <taxon>Pseudomonadati</taxon>
        <taxon>Bacteroidota</taxon>
        <taxon>Flavobacteriia</taxon>
        <taxon>Flavobacteriales</taxon>
        <taxon>Vicingaceae</taxon>
        <taxon>Vicingus</taxon>
    </lineage>
</organism>
<dbReference type="EMBL" id="VOOS01000002">
    <property type="protein sequence ID" value="TXB65753.1"/>
    <property type="molecule type" value="Genomic_DNA"/>
</dbReference>
<reference evidence="2 3" key="1">
    <citation type="submission" date="2019-08" db="EMBL/GenBank/DDBJ databases">
        <title>Genome of Vicingus serpentipes NCIMB 15042.</title>
        <authorList>
            <person name="Bowman J.P."/>
        </authorList>
    </citation>
    <scope>NUCLEOTIDE SEQUENCE [LARGE SCALE GENOMIC DNA]</scope>
    <source>
        <strain evidence="2 3">NCIMB 15042</strain>
    </source>
</reference>
<gene>
    <name evidence="2" type="ORF">FRY74_04090</name>
</gene>
<dbReference type="OrthoDB" id="9757876at2"/>
<keyword evidence="1" id="KW-0812">Transmembrane</keyword>
<feature type="transmembrane region" description="Helical" evidence="1">
    <location>
        <begin position="331"/>
        <end position="351"/>
    </location>
</feature>
<feature type="transmembrane region" description="Helical" evidence="1">
    <location>
        <begin position="997"/>
        <end position="1023"/>
    </location>
</feature>
<comment type="caution">
    <text evidence="2">The sequence shown here is derived from an EMBL/GenBank/DDBJ whole genome shotgun (WGS) entry which is preliminary data.</text>
</comment>
<feature type="transmembrane region" description="Helical" evidence="1">
    <location>
        <begin position="894"/>
        <end position="913"/>
    </location>
</feature>
<evidence type="ECO:0000313" key="3">
    <source>
        <dbReference type="Proteomes" id="UP000321721"/>
    </source>
</evidence>
<sequence length="1060" mass="118545">MRNLISFFIRKPIWANAIIVITAMFGITAIVTMDSSFFPEQDPNRIGISVFYNGASPLEMEEGVTIKIEQALKGISGIEELFSTSSENVASVNIVAYKDVDLDEVLRDVENAVDGINSFPAGAEKPTIVKQRGFMNSRASFISLSGDVDIIKLKETAEKIEDELLNTDAISQVLKDGYPATEFSIEVEEEQLLRYNLKFDDVANAVRFNNRDVSAGSVKTDGEEYLIRAKAKQNTVQGIEDLVIRTTPNGDIITLGDVAKVKYQFADSPVKSYVNGDRNVTLTIMKLEDEDLGAISDEVKRYVEEFNSKHDDMKLTIMFQFYDMLKQRIDMLMNNGFIGLLLVLIVLGLFLNLRLSIWVAAGIPISFLGMFIVGALYGITINMISLFGMILVVGIIVDDGIVIAENIYAHYEKGKTPYQATLDGTMEVISSVFTSVLTTVVAFSVLLFIEGMEQMQEMAFVVIASLLFSLIEAFLVLPSHLRTKKLQQKEKSNNIFSKIKQAVENSISYLKDNVYGKGLKAIMYKKRLRRALAFFPLLFMILIITLLTNGIIKSTFFPAIPFDDFKVEFAYKSGEPKEKTTEFMWYCYDQVMAVKYELEEEYGDTLITYVSAVIGGTEELGESGSHAGMVRVNLDVEGAEISSFEIAKRVENKIKKDPTLEKFMVGGGNRWGKPVEIALKGDDYRQIKEAKDYLKKELAKMPELKDITDNGGQGNREILLELTQKARTLGLTHLDITNQIRQGFFGEEVQRLIIGTEEVRVWVRYPEQDRKSLGQLDNVKIKTATGQLIPLKELVEYKIERGEVSIKHFEGVREIRVDAAQVDAYASTSEINLAIEEKIVPQLKANFPGVNVEFRGQAESAQKSGSSMAIIGGILIMLMLLILSLNFNSLWQGLMFFPIILIGPFCAMLGHGIEHQPFSLLSVWGVIALMGVLVNDAVVFLDKYNRNLKEGMSLVDAAIDAGTSRFRAILLTSITTIAGLYPLILEPSFQAQFLVPMAISVAYGVLFGTVFILMFFPLLILLFNDVRKAFKWLWTGVKPMPEEVEPTLMDVKRDADIINN</sequence>
<evidence type="ECO:0000256" key="1">
    <source>
        <dbReference type="SAM" id="Phobius"/>
    </source>
</evidence>